<organism evidence="1 2">
    <name type="scientific">Chryseobacterium suipulveris</name>
    <dbReference type="NCBI Taxonomy" id="2929800"/>
    <lineage>
        <taxon>Bacteria</taxon>
        <taxon>Pseudomonadati</taxon>
        <taxon>Bacteroidota</taxon>
        <taxon>Flavobacteriia</taxon>
        <taxon>Flavobacteriales</taxon>
        <taxon>Weeksellaceae</taxon>
        <taxon>Chryseobacterium group</taxon>
        <taxon>Chryseobacterium</taxon>
    </lineage>
</organism>
<accession>A0ABY4BM98</accession>
<evidence type="ECO:0000313" key="2">
    <source>
        <dbReference type="Proteomes" id="UP000831460"/>
    </source>
</evidence>
<name>A0ABY4BM98_9FLAO</name>
<dbReference type="RefSeq" id="WP_243548340.1">
    <property type="nucleotide sequence ID" value="NZ_CP094532.1"/>
</dbReference>
<reference evidence="1 2" key="1">
    <citation type="submission" date="2022-03" db="EMBL/GenBank/DDBJ databases">
        <title>Chryseobacterium sp. isolated from particulate matters in swine house.</title>
        <authorList>
            <person name="Won M."/>
            <person name="Kim S.-J."/>
            <person name="Kwon S.-W."/>
        </authorList>
    </citation>
    <scope>NUCLEOTIDE SEQUENCE [LARGE SCALE GENOMIC DNA]</scope>
    <source>
        <strain evidence="1 2">SC2-2</strain>
    </source>
</reference>
<proteinExistence type="predicted"/>
<dbReference type="EMBL" id="CP094532">
    <property type="protein sequence ID" value="UOE40317.1"/>
    <property type="molecule type" value="Genomic_DNA"/>
</dbReference>
<protein>
    <submittedName>
        <fullName evidence="1">Special sigma factor</fullName>
    </submittedName>
</protein>
<gene>
    <name evidence="1" type="ORF">MTP09_10385</name>
</gene>
<dbReference type="InterPro" id="IPR053842">
    <property type="entry name" value="NikA-like"/>
</dbReference>
<evidence type="ECO:0000313" key="1">
    <source>
        <dbReference type="EMBL" id="UOE40317.1"/>
    </source>
</evidence>
<dbReference type="Pfam" id="PF21983">
    <property type="entry name" value="NikA-like"/>
    <property type="match status" value="1"/>
</dbReference>
<sequence>MENDFLTDFVQRISKEEEMRNAEKKRKEFFREIGRKGGLRKKTSTHFLRKFTVRFTENEFEEIQKLSKKHSLKISEYIRLVLTEKELKINEFRTDETLLSYANNFTHIKNLLRHREWNVFENKKIILQEIEKVTELMRRYLIEKLIENE</sequence>
<dbReference type="Proteomes" id="UP000831460">
    <property type="component" value="Chromosome"/>
</dbReference>
<keyword evidence="2" id="KW-1185">Reference proteome</keyword>